<name>A0A8D4N0D7_9GAMM</name>
<organism evidence="2 3">
    <name type="scientific">Yersinia rochesterensis</name>
    <dbReference type="NCBI Taxonomy" id="1604335"/>
    <lineage>
        <taxon>Bacteria</taxon>
        <taxon>Pseudomonadati</taxon>
        <taxon>Pseudomonadota</taxon>
        <taxon>Gammaproteobacteria</taxon>
        <taxon>Enterobacterales</taxon>
        <taxon>Yersiniaceae</taxon>
        <taxon>Yersinia</taxon>
    </lineage>
</organism>
<dbReference type="Proteomes" id="UP000265864">
    <property type="component" value="Chromosome"/>
</dbReference>
<accession>A0A8D4N0D7</accession>
<evidence type="ECO:0000256" key="1">
    <source>
        <dbReference type="SAM" id="MobiDB-lite"/>
    </source>
</evidence>
<evidence type="ECO:0000313" key="2">
    <source>
        <dbReference type="EMBL" id="AYD42457.1"/>
    </source>
</evidence>
<protein>
    <submittedName>
        <fullName evidence="2">Uncharacterized protein</fullName>
    </submittedName>
</protein>
<feature type="region of interest" description="Disordered" evidence="1">
    <location>
        <begin position="1"/>
        <end position="35"/>
    </location>
</feature>
<proteinExistence type="predicted"/>
<gene>
    <name evidence="2" type="ORF">DXZ79_01015</name>
</gene>
<dbReference type="EMBL" id="CP032482">
    <property type="protein sequence ID" value="AYD42457.1"/>
    <property type="molecule type" value="Genomic_DNA"/>
</dbReference>
<feature type="compositionally biased region" description="Polar residues" evidence="1">
    <location>
        <begin position="23"/>
        <end position="35"/>
    </location>
</feature>
<dbReference type="AlphaFoldDB" id="A0A8D4N0D7"/>
<evidence type="ECO:0000313" key="3">
    <source>
        <dbReference type="Proteomes" id="UP000265864"/>
    </source>
</evidence>
<reference evidence="2 3" key="1">
    <citation type="submission" date="2018-09" db="EMBL/GenBank/DDBJ databases">
        <title>Yersinia kristensenii subsp. rochesterensis subsp. nov., Isolated from Human Feces.</title>
        <authorList>
            <person name="Cunningham S.A."/>
            <person name="Jeraldo P."/>
            <person name="Patel R."/>
        </authorList>
    </citation>
    <scope>NUCLEOTIDE SEQUENCE [LARGE SCALE GENOMIC DNA]</scope>
    <source>
        <strain evidence="2 3">ATCC BAA-2637</strain>
    </source>
</reference>
<sequence>MRAANNPAASSSKEYPKSLELQVGSQQTHPAELTQVSDSGKCAQLTTLRLQGRRVCKKNACPKRQASEIFRSTDNNVGASLNVMPGM</sequence>